<evidence type="ECO:0000256" key="1">
    <source>
        <dbReference type="SAM" id="MobiDB-lite"/>
    </source>
</evidence>
<proteinExistence type="predicted"/>
<dbReference type="AlphaFoldDB" id="A0A2G5B9Y2"/>
<feature type="compositionally biased region" description="Low complexity" evidence="1">
    <location>
        <begin position="1"/>
        <end position="10"/>
    </location>
</feature>
<dbReference type="EMBL" id="KZ303504">
    <property type="protein sequence ID" value="PIA15800.1"/>
    <property type="molecule type" value="Genomic_DNA"/>
</dbReference>
<reference evidence="2 3" key="1">
    <citation type="journal article" date="2015" name="Genome Biol. Evol.">
        <title>Phylogenomic analyses indicate that early fungi evolved digesting cell walls of algal ancestors of land plants.</title>
        <authorList>
            <person name="Chang Y."/>
            <person name="Wang S."/>
            <person name="Sekimoto S."/>
            <person name="Aerts A.L."/>
            <person name="Choi C."/>
            <person name="Clum A."/>
            <person name="LaButti K.M."/>
            <person name="Lindquist E.A."/>
            <person name="Yee Ngan C."/>
            <person name="Ohm R.A."/>
            <person name="Salamov A.A."/>
            <person name="Grigoriev I.V."/>
            <person name="Spatafora J.W."/>
            <person name="Berbee M.L."/>
        </authorList>
    </citation>
    <scope>NUCLEOTIDE SEQUENCE [LARGE SCALE GENOMIC DNA]</scope>
    <source>
        <strain evidence="2 3">NRRL 1564</strain>
    </source>
</reference>
<accession>A0A2G5B9Y2</accession>
<sequence>MYSGYSSYYGQPSNRGYVVPSGFDNTRGSSGNSGFHGYVSNQSTYYQSSNGNSGNGAYHQYGTPQQSSPAYQYSGSSTQYSAPSQYAPSQQHGSSQYYVSNPQCNSRQQYGNPGRANRDYPPPPSRPGIIDEYAFI</sequence>
<evidence type="ECO:0000313" key="3">
    <source>
        <dbReference type="Proteomes" id="UP000242474"/>
    </source>
</evidence>
<feature type="region of interest" description="Disordered" evidence="1">
    <location>
        <begin position="1"/>
        <end position="136"/>
    </location>
</feature>
<keyword evidence="3" id="KW-1185">Reference proteome</keyword>
<name>A0A2G5B9Y2_COERN</name>
<feature type="compositionally biased region" description="Polar residues" evidence="1">
    <location>
        <begin position="62"/>
        <end position="111"/>
    </location>
</feature>
<evidence type="ECO:0000313" key="2">
    <source>
        <dbReference type="EMBL" id="PIA15800.1"/>
    </source>
</evidence>
<gene>
    <name evidence="2" type="ORF">COEREDRAFT_87550</name>
</gene>
<feature type="compositionally biased region" description="Polar residues" evidence="1">
    <location>
        <begin position="23"/>
        <end position="52"/>
    </location>
</feature>
<organism evidence="2 3">
    <name type="scientific">Coemansia reversa (strain ATCC 12441 / NRRL 1564)</name>
    <dbReference type="NCBI Taxonomy" id="763665"/>
    <lineage>
        <taxon>Eukaryota</taxon>
        <taxon>Fungi</taxon>
        <taxon>Fungi incertae sedis</taxon>
        <taxon>Zoopagomycota</taxon>
        <taxon>Kickxellomycotina</taxon>
        <taxon>Kickxellomycetes</taxon>
        <taxon>Kickxellales</taxon>
        <taxon>Kickxellaceae</taxon>
        <taxon>Coemansia</taxon>
    </lineage>
</organism>
<protein>
    <submittedName>
        <fullName evidence="2">Uncharacterized protein</fullName>
    </submittedName>
</protein>
<dbReference type="Proteomes" id="UP000242474">
    <property type="component" value="Unassembled WGS sequence"/>
</dbReference>